<evidence type="ECO:0000313" key="15">
    <source>
        <dbReference type="RefSeq" id="XP_006024820.1"/>
    </source>
</evidence>
<feature type="compositionally biased region" description="Polar residues" evidence="11">
    <location>
        <begin position="14"/>
        <end position="32"/>
    </location>
</feature>
<dbReference type="GO" id="GO:0005634">
    <property type="term" value="C:nucleus"/>
    <property type="evidence" value="ECO:0007669"/>
    <property type="project" value="UniProtKB-SubCell"/>
</dbReference>
<evidence type="ECO:0000256" key="1">
    <source>
        <dbReference type="ARBA" id="ARBA00004123"/>
    </source>
</evidence>
<dbReference type="RefSeq" id="XP_006024820.1">
    <property type="nucleotide sequence ID" value="XM_006024758.2"/>
</dbReference>
<dbReference type="PANTHER" id="PTHR23235:SF141">
    <property type="entry name" value="KRUEPPEL-LIKE FACTOR 15"/>
    <property type="match status" value="1"/>
</dbReference>
<dbReference type="eggNOG" id="KOG1721">
    <property type="taxonomic scope" value="Eukaryota"/>
</dbReference>
<dbReference type="GO" id="GO:0000978">
    <property type="term" value="F:RNA polymerase II cis-regulatory region sequence-specific DNA binding"/>
    <property type="evidence" value="ECO:0007669"/>
    <property type="project" value="TreeGrafter"/>
</dbReference>
<gene>
    <name evidence="14 15 16" type="primary">LOC102376117</name>
</gene>
<evidence type="ECO:0000256" key="6">
    <source>
        <dbReference type="ARBA" id="ARBA00023015"/>
    </source>
</evidence>
<sequence>MVSVSRSEPLPASDSPTDSLSTPQRDSITAALQTKMPPSMLLESCNEGVPSVPEGSAVLFPDGIGPVQDAPLPPSKFKKEGEKPQATIYEAHLKLPDFCSSLSRDFIPTLEEIEEFLKEKMELLKEELGEKQPVGGKLEFKSEINLGNSGVQLVPRMVTEGDTSSPTQAVLVPGATDLVTALGSIPVILQIQPIQGNRASPPPQEALGSIKVAHLVISVQGQSLTLLPQAAEPPGTVSNQKYIKIAPLPVALRPGELGAVRAAEATPKCQKAASPILRVHQCSHPGCSKTYTKSSHLKAHFRRHTGEKPYICLWPNCDWRFSRSDELSRHKRSHSGVKPYQCMACEKKFTRSDHLAKHMKIHKSQRGAGSRTAQGIGSS</sequence>
<name>A0A1U7RRV2_ALLSI</name>
<evidence type="ECO:0000313" key="16">
    <source>
        <dbReference type="RefSeq" id="XP_025061266.1"/>
    </source>
</evidence>
<dbReference type="RefSeq" id="XP_006024818.1">
    <property type="nucleotide sequence ID" value="XM_006024756.3"/>
</dbReference>
<keyword evidence="6" id="KW-0805">Transcription regulation</keyword>
<evidence type="ECO:0000256" key="2">
    <source>
        <dbReference type="ARBA" id="ARBA00022723"/>
    </source>
</evidence>
<dbReference type="Gene3D" id="3.30.160.60">
    <property type="entry name" value="Classic Zinc Finger"/>
    <property type="match status" value="3"/>
</dbReference>
<evidence type="ECO:0000256" key="9">
    <source>
        <dbReference type="ARBA" id="ARBA00023242"/>
    </source>
</evidence>
<keyword evidence="2" id="KW-0479">Metal-binding</keyword>
<dbReference type="SMART" id="SM00355">
    <property type="entry name" value="ZnF_C2H2"/>
    <property type="match status" value="3"/>
</dbReference>
<keyword evidence="9" id="KW-0539">Nucleus</keyword>
<dbReference type="Pfam" id="PF00096">
    <property type="entry name" value="zf-C2H2"/>
    <property type="match status" value="2"/>
</dbReference>
<accession>A0A1U7RRV2</accession>
<organism evidence="13 14">
    <name type="scientific">Alligator sinensis</name>
    <name type="common">Chinese alligator</name>
    <dbReference type="NCBI Taxonomy" id="38654"/>
    <lineage>
        <taxon>Eukaryota</taxon>
        <taxon>Metazoa</taxon>
        <taxon>Chordata</taxon>
        <taxon>Craniata</taxon>
        <taxon>Vertebrata</taxon>
        <taxon>Euteleostomi</taxon>
        <taxon>Archelosauria</taxon>
        <taxon>Archosauria</taxon>
        <taxon>Crocodylia</taxon>
        <taxon>Alligatoridae</taxon>
        <taxon>Alligatorinae</taxon>
        <taxon>Alligator</taxon>
    </lineage>
</organism>
<dbReference type="AlphaFoldDB" id="A0A1U7RRV2"/>
<feature type="region of interest" description="Disordered" evidence="11">
    <location>
        <begin position="1"/>
        <end position="36"/>
    </location>
</feature>
<evidence type="ECO:0000313" key="13">
    <source>
        <dbReference type="Proteomes" id="UP000189705"/>
    </source>
</evidence>
<feature type="region of interest" description="Disordered" evidence="11">
    <location>
        <begin position="360"/>
        <end position="379"/>
    </location>
</feature>
<protein>
    <submittedName>
        <fullName evidence="14 15">Krueppel-like factor 15</fullName>
    </submittedName>
</protein>
<reference evidence="14 15" key="1">
    <citation type="submission" date="2025-04" db="UniProtKB">
        <authorList>
            <consortium name="RefSeq"/>
        </authorList>
    </citation>
    <scope>IDENTIFICATION</scope>
</reference>
<dbReference type="InterPro" id="IPR036236">
    <property type="entry name" value="Znf_C2H2_sf"/>
</dbReference>
<dbReference type="FunFam" id="3.30.160.60:FF:000018">
    <property type="entry name" value="Krueppel-like factor 15"/>
    <property type="match status" value="1"/>
</dbReference>
<feature type="domain" description="C2H2-type" evidence="12">
    <location>
        <begin position="310"/>
        <end position="339"/>
    </location>
</feature>
<dbReference type="Proteomes" id="UP000189705">
    <property type="component" value="Unplaced"/>
</dbReference>
<dbReference type="RefSeq" id="XP_025061266.1">
    <property type="nucleotide sequence ID" value="XM_025205481.1"/>
</dbReference>
<evidence type="ECO:0000313" key="14">
    <source>
        <dbReference type="RefSeq" id="XP_006024818.1"/>
    </source>
</evidence>
<keyword evidence="4 10" id="KW-0863">Zinc-finger</keyword>
<evidence type="ECO:0000256" key="5">
    <source>
        <dbReference type="ARBA" id="ARBA00022833"/>
    </source>
</evidence>
<keyword evidence="3" id="KW-0677">Repeat</keyword>
<dbReference type="PROSITE" id="PS50157">
    <property type="entry name" value="ZINC_FINGER_C2H2_2"/>
    <property type="match status" value="3"/>
</dbReference>
<feature type="domain" description="C2H2-type" evidence="12">
    <location>
        <begin position="340"/>
        <end position="367"/>
    </location>
</feature>
<dbReference type="FunFam" id="3.30.160.60:FF:002639">
    <property type="entry name" value="Kruppel-Like Factor (Zinc finger protein)"/>
    <property type="match status" value="1"/>
</dbReference>
<evidence type="ECO:0000256" key="8">
    <source>
        <dbReference type="ARBA" id="ARBA00023163"/>
    </source>
</evidence>
<dbReference type="KEGG" id="asn:102376117"/>
<evidence type="ECO:0000256" key="10">
    <source>
        <dbReference type="PROSITE-ProRule" id="PRU00042"/>
    </source>
</evidence>
<keyword evidence="5" id="KW-0862">Zinc</keyword>
<dbReference type="SUPFAM" id="SSF57667">
    <property type="entry name" value="beta-beta-alpha zinc fingers"/>
    <property type="match status" value="2"/>
</dbReference>
<dbReference type="PANTHER" id="PTHR23235">
    <property type="entry name" value="KRUEPPEL-LIKE TRANSCRIPTION FACTOR"/>
    <property type="match status" value="1"/>
</dbReference>
<dbReference type="PROSITE" id="PS00028">
    <property type="entry name" value="ZINC_FINGER_C2H2_1"/>
    <property type="match status" value="3"/>
</dbReference>
<evidence type="ECO:0000256" key="4">
    <source>
        <dbReference type="ARBA" id="ARBA00022771"/>
    </source>
</evidence>
<dbReference type="GeneID" id="102376117"/>
<comment type="subcellular location">
    <subcellularLocation>
        <location evidence="1">Nucleus</location>
    </subcellularLocation>
</comment>
<evidence type="ECO:0000259" key="12">
    <source>
        <dbReference type="PROSITE" id="PS50157"/>
    </source>
</evidence>
<dbReference type="GO" id="GO:0008270">
    <property type="term" value="F:zinc ion binding"/>
    <property type="evidence" value="ECO:0007669"/>
    <property type="project" value="UniProtKB-KW"/>
</dbReference>
<keyword evidence="13" id="KW-1185">Reference proteome</keyword>
<keyword evidence="7" id="KW-0238">DNA-binding</keyword>
<dbReference type="STRING" id="38654.A0A1U7RRV2"/>
<evidence type="ECO:0000256" key="3">
    <source>
        <dbReference type="ARBA" id="ARBA00022737"/>
    </source>
</evidence>
<feature type="domain" description="C2H2-type" evidence="12">
    <location>
        <begin position="280"/>
        <end position="309"/>
    </location>
</feature>
<keyword evidence="8" id="KW-0804">Transcription</keyword>
<dbReference type="InterPro" id="IPR013087">
    <property type="entry name" value="Znf_C2H2_type"/>
</dbReference>
<evidence type="ECO:0000256" key="11">
    <source>
        <dbReference type="SAM" id="MobiDB-lite"/>
    </source>
</evidence>
<evidence type="ECO:0000256" key="7">
    <source>
        <dbReference type="ARBA" id="ARBA00023125"/>
    </source>
</evidence>
<proteinExistence type="predicted"/>
<dbReference type="FunFam" id="3.30.160.60:FF:000624">
    <property type="entry name" value="zinc finger protein 697"/>
    <property type="match status" value="1"/>
</dbReference>
<dbReference type="GO" id="GO:0000981">
    <property type="term" value="F:DNA-binding transcription factor activity, RNA polymerase II-specific"/>
    <property type="evidence" value="ECO:0007669"/>
    <property type="project" value="TreeGrafter"/>
</dbReference>